<name>A0ABD5ID37_SERMA</name>
<evidence type="ECO:0000313" key="1">
    <source>
        <dbReference type="EMBL" id="MDX7081855.1"/>
    </source>
</evidence>
<evidence type="ECO:0000313" key="2">
    <source>
        <dbReference type="Proteomes" id="UP001275057"/>
    </source>
</evidence>
<dbReference type="EMBL" id="JAXABG010000003">
    <property type="protein sequence ID" value="MDX7081855.1"/>
    <property type="molecule type" value="Genomic_DNA"/>
</dbReference>
<comment type="caution">
    <text evidence="1">The sequence shown here is derived from an EMBL/GenBank/DDBJ whole genome shotgun (WGS) entry which is preliminary data.</text>
</comment>
<dbReference type="RefSeq" id="WP_197830722.1">
    <property type="nucleotide sequence ID" value="NZ_JAXABG010000003.1"/>
</dbReference>
<protein>
    <submittedName>
        <fullName evidence="1">Uncharacterized protein</fullName>
    </submittedName>
</protein>
<dbReference type="AlphaFoldDB" id="A0ABD5ID37"/>
<accession>A0ABD5ID37</accession>
<sequence>MKEVKPFSWIVRFDVAHIWVADGFVMNDTSALEMLARELGWADVNTELAAAIISAPDAHDILHEQGYQKTNAEELAEIVDGSPFAYPKTECSSALKLALMNAIALLDSVAFVRDENDNTAAVLEQLRGVLGLVDGSAPISDIEWQKAD</sequence>
<proteinExistence type="predicted"/>
<organism evidence="1 2">
    <name type="scientific">Serratia marcescens</name>
    <dbReference type="NCBI Taxonomy" id="615"/>
    <lineage>
        <taxon>Bacteria</taxon>
        <taxon>Pseudomonadati</taxon>
        <taxon>Pseudomonadota</taxon>
        <taxon>Gammaproteobacteria</taxon>
        <taxon>Enterobacterales</taxon>
        <taxon>Yersiniaceae</taxon>
        <taxon>Serratia</taxon>
    </lineage>
</organism>
<reference evidence="1 2" key="1">
    <citation type="submission" date="2023-11" db="EMBL/GenBank/DDBJ databases">
        <title>Detection of rare carbapenemases in Enterobacterales - comparison of two colorimetric and two CIM-based carbapenemase assays.</title>
        <authorList>
            <person name="Schaffarczyk L."/>
            <person name="Noster J."/>
            <person name="Stelzer Y."/>
            <person name="Sattler J."/>
            <person name="Gatermann S."/>
            <person name="Hamprecht A."/>
        </authorList>
    </citation>
    <scope>NUCLEOTIDE SEQUENCE [LARGE SCALE GENOMIC DNA]</scope>
    <source>
        <strain evidence="1 2">CIM-Carb-136</strain>
    </source>
</reference>
<gene>
    <name evidence="1" type="ORF">SJ435_05605</name>
</gene>
<dbReference type="Proteomes" id="UP001275057">
    <property type="component" value="Unassembled WGS sequence"/>
</dbReference>